<dbReference type="AlphaFoldDB" id="A0AAQ3KN47"/>
<gene>
    <name evidence="1" type="ORF">Cni_G20686</name>
</gene>
<evidence type="ECO:0000313" key="2">
    <source>
        <dbReference type="Proteomes" id="UP001327560"/>
    </source>
</evidence>
<organism evidence="1 2">
    <name type="scientific">Canna indica</name>
    <name type="common">Indian-shot</name>
    <dbReference type="NCBI Taxonomy" id="4628"/>
    <lineage>
        <taxon>Eukaryota</taxon>
        <taxon>Viridiplantae</taxon>
        <taxon>Streptophyta</taxon>
        <taxon>Embryophyta</taxon>
        <taxon>Tracheophyta</taxon>
        <taxon>Spermatophyta</taxon>
        <taxon>Magnoliopsida</taxon>
        <taxon>Liliopsida</taxon>
        <taxon>Zingiberales</taxon>
        <taxon>Cannaceae</taxon>
        <taxon>Canna</taxon>
    </lineage>
</organism>
<evidence type="ECO:0000313" key="1">
    <source>
        <dbReference type="EMBL" id="WOL11922.1"/>
    </source>
</evidence>
<protein>
    <submittedName>
        <fullName evidence="1">Uncharacterized protein</fullName>
    </submittedName>
</protein>
<sequence>MKKMKNKTLTNDRSESNWAVGTSSAWGNVLCKDKDNMEVENLKDDVDLSNICLKAGVEKNSMEVENAENKSVDGMDELSQKLPNSFIKILENREAKDDFLEDGIDPEASRNFVRKGGKLRKGAGKNSNIINVPIMFSNPKMKKRRFMEETSAMGNDGDPYWLEYPEIKDIIKEFWEKQNESGRSIFGKMNLLKLILSEWSRDKVGDIEKKLKDTEKKLALLEKKEEQDTLSENELMLRRSLLNKRTALGRQRQIKWWSRSRKNWIEGGEKNTRYYHNVVKLRRQVNLVEELEVENRIVKDSNEMAGHTAKWYENLWKREENNSSDFNTGN</sequence>
<dbReference type="EMBL" id="CP136895">
    <property type="protein sequence ID" value="WOL11922.1"/>
    <property type="molecule type" value="Genomic_DNA"/>
</dbReference>
<proteinExistence type="predicted"/>
<dbReference type="Proteomes" id="UP001327560">
    <property type="component" value="Chromosome 6"/>
</dbReference>
<accession>A0AAQ3KN47</accession>
<name>A0AAQ3KN47_9LILI</name>
<keyword evidence="2" id="KW-1185">Reference proteome</keyword>
<reference evidence="1 2" key="1">
    <citation type="submission" date="2023-10" db="EMBL/GenBank/DDBJ databases">
        <title>Chromosome-scale genome assembly provides insights into flower coloration mechanisms of Canna indica.</title>
        <authorList>
            <person name="Li C."/>
        </authorList>
    </citation>
    <scope>NUCLEOTIDE SEQUENCE [LARGE SCALE GENOMIC DNA]</scope>
    <source>
        <tissue evidence="1">Flower</tissue>
    </source>
</reference>